<dbReference type="GO" id="GO:0005112">
    <property type="term" value="F:Notch binding"/>
    <property type="evidence" value="ECO:0007669"/>
    <property type="project" value="TreeGrafter"/>
</dbReference>
<keyword evidence="2" id="KW-0677">Repeat</keyword>
<reference evidence="8 9" key="1">
    <citation type="submission" date="2020-06" db="EMBL/GenBank/DDBJ databases">
        <authorList>
            <person name="Li R."/>
            <person name="Bekaert M."/>
        </authorList>
    </citation>
    <scope>NUCLEOTIDE SEQUENCE [LARGE SCALE GENOMIC DNA]</scope>
    <source>
        <strain evidence="9">wild</strain>
    </source>
</reference>
<dbReference type="Gene3D" id="3.10.100.10">
    <property type="entry name" value="Mannose-Binding Protein A, subunit A"/>
    <property type="match status" value="1"/>
</dbReference>
<evidence type="ECO:0000256" key="3">
    <source>
        <dbReference type="ARBA" id="ARBA00023157"/>
    </source>
</evidence>
<dbReference type="OrthoDB" id="6053552at2759"/>
<dbReference type="PROSITE" id="PS00022">
    <property type="entry name" value="EGF_1"/>
    <property type="match status" value="3"/>
</dbReference>
<feature type="disulfide bond" evidence="4">
    <location>
        <begin position="231"/>
        <end position="240"/>
    </location>
</feature>
<keyword evidence="3 4" id="KW-1015">Disulfide bond</keyword>
<dbReference type="PROSITE" id="PS01186">
    <property type="entry name" value="EGF_2"/>
    <property type="match status" value="2"/>
</dbReference>
<comment type="caution">
    <text evidence="4">Lacks conserved residue(s) required for the propagation of feature annotation.</text>
</comment>
<dbReference type="EMBL" id="CACVKT020005268">
    <property type="protein sequence ID" value="CAC5394268.1"/>
    <property type="molecule type" value="Genomic_DNA"/>
</dbReference>
<keyword evidence="5" id="KW-1133">Transmembrane helix</keyword>
<sequence length="381" mass="43043">METFREDDELFKEDQETKGNKTSKIWKFLNSKDMQISRNRWRIGTLFIITTVLCVLLIIYYRTSSSKKIAKTQEDACVSSPFLNGGTCITAGCSYYCRCPESYSGYQCEGHSILASTDLPGNTHAQIATIVHNAPEDNLLIGSCSRIDIAAVYQSSPIILTSMTSFSTEKTPCSLDPCLHNGTCTVVKSSFKCACVDGYNGSKCEETPCSLDPCVHNGTCTVLGNSFNCACVDGYNGTKCEVQTSCPLGWTMHEHNCYYFSSRENNWNDAKRACKRQNSMLAEATSLSKIRFLKTNAKQYLKEKDTAFWLGGSDLAYEGVWVWTTSGRKVSFTDWHTRTIHEPNNWNGKEHCLELNNFLDYEWNDDNCLKRNKYICEKQYV</sequence>
<dbReference type="SMART" id="SM00179">
    <property type="entry name" value="EGF_CA"/>
    <property type="match status" value="3"/>
</dbReference>
<evidence type="ECO:0008006" key="10">
    <source>
        <dbReference type="Google" id="ProtNLM"/>
    </source>
</evidence>
<dbReference type="Proteomes" id="UP000507470">
    <property type="component" value="Unassembled WGS sequence"/>
</dbReference>
<feature type="disulfide bond" evidence="4">
    <location>
        <begin position="195"/>
        <end position="204"/>
    </location>
</feature>
<evidence type="ECO:0000256" key="2">
    <source>
        <dbReference type="ARBA" id="ARBA00022737"/>
    </source>
</evidence>
<dbReference type="SUPFAM" id="SSF57196">
    <property type="entry name" value="EGF/Laminin"/>
    <property type="match status" value="3"/>
</dbReference>
<dbReference type="InterPro" id="IPR000742">
    <property type="entry name" value="EGF"/>
</dbReference>
<evidence type="ECO:0000313" key="8">
    <source>
        <dbReference type="EMBL" id="CAC5394268.1"/>
    </source>
</evidence>
<dbReference type="InterPro" id="IPR001304">
    <property type="entry name" value="C-type_lectin-like"/>
</dbReference>
<feature type="domain" description="EGF-like" evidence="6">
    <location>
        <begin position="206"/>
        <end position="241"/>
    </location>
</feature>
<feature type="domain" description="EGF-like" evidence="6">
    <location>
        <begin position="73"/>
        <end position="109"/>
    </location>
</feature>
<dbReference type="InterPro" id="IPR001881">
    <property type="entry name" value="EGF-like_Ca-bd_dom"/>
</dbReference>
<dbReference type="Pfam" id="PF00059">
    <property type="entry name" value="Lectin_C"/>
    <property type="match status" value="1"/>
</dbReference>
<dbReference type="GO" id="GO:0007219">
    <property type="term" value="P:Notch signaling pathway"/>
    <property type="evidence" value="ECO:0007669"/>
    <property type="project" value="TreeGrafter"/>
</dbReference>
<evidence type="ECO:0000259" key="7">
    <source>
        <dbReference type="PROSITE" id="PS50041"/>
    </source>
</evidence>
<evidence type="ECO:0000256" key="5">
    <source>
        <dbReference type="SAM" id="Phobius"/>
    </source>
</evidence>
<feature type="domain" description="EGF-like" evidence="6">
    <location>
        <begin position="169"/>
        <end position="205"/>
    </location>
</feature>
<dbReference type="InterPro" id="IPR013032">
    <property type="entry name" value="EGF-like_CS"/>
</dbReference>
<feature type="domain" description="C-type lectin" evidence="7">
    <location>
        <begin position="253"/>
        <end position="377"/>
    </location>
</feature>
<evidence type="ECO:0000313" key="9">
    <source>
        <dbReference type="Proteomes" id="UP000507470"/>
    </source>
</evidence>
<dbReference type="CDD" id="cd00054">
    <property type="entry name" value="EGF_CA"/>
    <property type="match status" value="2"/>
</dbReference>
<feature type="transmembrane region" description="Helical" evidence="5">
    <location>
        <begin position="41"/>
        <end position="61"/>
    </location>
</feature>
<dbReference type="InterPro" id="IPR016187">
    <property type="entry name" value="CTDL_fold"/>
</dbReference>
<dbReference type="InterPro" id="IPR018378">
    <property type="entry name" value="C-type_lectin_CS"/>
</dbReference>
<keyword evidence="5" id="KW-0472">Membrane</keyword>
<keyword evidence="5" id="KW-0812">Transmembrane</keyword>
<dbReference type="PROSITE" id="PS00615">
    <property type="entry name" value="C_TYPE_LECTIN_1"/>
    <property type="match status" value="1"/>
</dbReference>
<evidence type="ECO:0000259" key="6">
    <source>
        <dbReference type="PROSITE" id="PS50026"/>
    </source>
</evidence>
<dbReference type="SMART" id="SM00034">
    <property type="entry name" value="CLECT"/>
    <property type="match status" value="1"/>
</dbReference>
<dbReference type="GO" id="GO:0005509">
    <property type="term" value="F:calcium ion binding"/>
    <property type="evidence" value="ECO:0007669"/>
    <property type="project" value="InterPro"/>
</dbReference>
<dbReference type="PROSITE" id="PS50026">
    <property type="entry name" value="EGF_3"/>
    <property type="match status" value="3"/>
</dbReference>
<dbReference type="AlphaFoldDB" id="A0A6J8CCY0"/>
<dbReference type="PANTHER" id="PTHR12916">
    <property type="entry name" value="CYTOCHROME C OXIDASE POLYPEPTIDE VIC-2"/>
    <property type="match status" value="1"/>
</dbReference>
<dbReference type="PROSITE" id="PS50041">
    <property type="entry name" value="C_TYPE_LECTIN_2"/>
    <property type="match status" value="1"/>
</dbReference>
<dbReference type="PANTHER" id="PTHR12916:SF9">
    <property type="entry name" value="NEUROGENIC LOCUS NOTCH HOMOLOG PROTEIN 1-RELATED"/>
    <property type="match status" value="1"/>
</dbReference>
<feature type="disulfide bond" evidence="4">
    <location>
        <begin position="99"/>
        <end position="108"/>
    </location>
</feature>
<protein>
    <recommendedName>
        <fullName evidence="10">NCAN</fullName>
    </recommendedName>
</protein>
<keyword evidence="9" id="KW-1185">Reference proteome</keyword>
<evidence type="ECO:0000256" key="1">
    <source>
        <dbReference type="ARBA" id="ARBA00022536"/>
    </source>
</evidence>
<accession>A0A6J8CCY0</accession>
<keyword evidence="1 4" id="KW-0245">EGF-like domain</keyword>
<dbReference type="Gene3D" id="2.10.25.10">
    <property type="entry name" value="Laminin"/>
    <property type="match status" value="3"/>
</dbReference>
<proteinExistence type="predicted"/>
<organism evidence="8 9">
    <name type="scientific">Mytilus coruscus</name>
    <name type="common">Sea mussel</name>
    <dbReference type="NCBI Taxonomy" id="42192"/>
    <lineage>
        <taxon>Eukaryota</taxon>
        <taxon>Metazoa</taxon>
        <taxon>Spiralia</taxon>
        <taxon>Lophotrochozoa</taxon>
        <taxon>Mollusca</taxon>
        <taxon>Bivalvia</taxon>
        <taxon>Autobranchia</taxon>
        <taxon>Pteriomorphia</taxon>
        <taxon>Mytilida</taxon>
        <taxon>Mytiloidea</taxon>
        <taxon>Mytilidae</taxon>
        <taxon>Mytilinae</taxon>
        <taxon>Mytilus</taxon>
    </lineage>
</organism>
<evidence type="ECO:0000256" key="4">
    <source>
        <dbReference type="PROSITE-ProRule" id="PRU00076"/>
    </source>
</evidence>
<name>A0A6J8CCY0_MYTCO</name>
<dbReference type="SMART" id="SM00181">
    <property type="entry name" value="EGF"/>
    <property type="match status" value="3"/>
</dbReference>
<gene>
    <name evidence="8" type="ORF">MCOR_29031</name>
</gene>
<dbReference type="Pfam" id="PF12661">
    <property type="entry name" value="hEGF"/>
    <property type="match status" value="1"/>
</dbReference>
<dbReference type="Pfam" id="PF00008">
    <property type="entry name" value="EGF"/>
    <property type="match status" value="2"/>
</dbReference>
<dbReference type="InterPro" id="IPR016186">
    <property type="entry name" value="C-type_lectin-like/link_sf"/>
</dbReference>
<dbReference type="SUPFAM" id="SSF56436">
    <property type="entry name" value="C-type lectin-like"/>
    <property type="match status" value="1"/>
</dbReference>